<evidence type="ECO:0000313" key="2">
    <source>
        <dbReference type="EMBL" id="MCF8716350.1"/>
    </source>
</evidence>
<dbReference type="PROSITE" id="PS51257">
    <property type="entry name" value="PROKAR_LIPOPROTEIN"/>
    <property type="match status" value="1"/>
</dbReference>
<comment type="caution">
    <text evidence="2">The sequence shown here is derived from an EMBL/GenBank/DDBJ whole genome shotgun (WGS) entry which is preliminary data.</text>
</comment>
<evidence type="ECO:0000313" key="3">
    <source>
        <dbReference type="Proteomes" id="UP000829517"/>
    </source>
</evidence>
<reference evidence="2 3" key="1">
    <citation type="submission" date="2021-01" db="EMBL/GenBank/DDBJ databases">
        <title>Genome sequencing of Joostella atrarenae M1-2 (= KCTC 23194).</title>
        <authorList>
            <person name="Zakaria M.R."/>
            <person name="Lam M.Q."/>
            <person name="Chong C.S."/>
        </authorList>
    </citation>
    <scope>NUCLEOTIDE SEQUENCE [LARGE SCALE GENOMIC DNA]</scope>
    <source>
        <strain evidence="2 3">M1-2</strain>
    </source>
</reference>
<dbReference type="Gene3D" id="3.40.50.1820">
    <property type="entry name" value="alpha/beta hydrolase"/>
    <property type="match status" value="1"/>
</dbReference>
<organism evidence="2 3">
    <name type="scientific">Joostella atrarenae</name>
    <dbReference type="NCBI Taxonomy" id="679257"/>
    <lineage>
        <taxon>Bacteria</taxon>
        <taxon>Pseudomonadati</taxon>
        <taxon>Bacteroidota</taxon>
        <taxon>Flavobacteriia</taxon>
        <taxon>Flavobacteriales</taxon>
        <taxon>Flavobacteriaceae</taxon>
        <taxon>Joostella</taxon>
    </lineage>
</organism>
<gene>
    <name evidence="2" type="ORF">JM658_16085</name>
</gene>
<dbReference type="SUPFAM" id="SSF53474">
    <property type="entry name" value="alpha/beta-Hydrolases"/>
    <property type="match status" value="1"/>
</dbReference>
<dbReference type="Proteomes" id="UP000829517">
    <property type="component" value="Unassembled WGS sequence"/>
</dbReference>
<keyword evidence="3" id="KW-1185">Reference proteome</keyword>
<keyword evidence="1" id="KW-0378">Hydrolase</keyword>
<evidence type="ECO:0000256" key="1">
    <source>
        <dbReference type="ARBA" id="ARBA00022801"/>
    </source>
</evidence>
<dbReference type="InterPro" id="IPR011042">
    <property type="entry name" value="6-blade_b-propeller_TolB-like"/>
</dbReference>
<dbReference type="Gene3D" id="2.120.10.30">
    <property type="entry name" value="TolB, C-terminal domain"/>
    <property type="match status" value="1"/>
</dbReference>
<dbReference type="SUPFAM" id="SSF82171">
    <property type="entry name" value="DPP6 N-terminal domain-like"/>
    <property type="match status" value="1"/>
</dbReference>
<accession>A0ABS9J7E4</accession>
<dbReference type="PANTHER" id="PTHR42776:SF4">
    <property type="entry name" value="ACYLAMINO-ACID-RELEASING ENZYME"/>
    <property type="match status" value="1"/>
</dbReference>
<evidence type="ECO:0008006" key="4">
    <source>
        <dbReference type="Google" id="ProtNLM"/>
    </source>
</evidence>
<protein>
    <recommendedName>
        <fullName evidence="4">Peptidase S9 prolyl oligopeptidase catalytic domain-containing protein</fullName>
    </recommendedName>
</protein>
<dbReference type="RefSeq" id="WP_236960691.1">
    <property type="nucleotide sequence ID" value="NZ_JAETXX010000016.1"/>
</dbReference>
<name>A0ABS9J7E4_9FLAO</name>
<dbReference type="PANTHER" id="PTHR42776">
    <property type="entry name" value="SERINE PEPTIDASE S9 FAMILY MEMBER"/>
    <property type="match status" value="1"/>
</dbReference>
<dbReference type="InterPro" id="IPR029058">
    <property type="entry name" value="AB_hydrolase_fold"/>
</dbReference>
<proteinExistence type="predicted"/>
<dbReference type="EMBL" id="JAETXX010000016">
    <property type="protein sequence ID" value="MCF8716350.1"/>
    <property type="molecule type" value="Genomic_DNA"/>
</dbReference>
<sequence>MTTHKFSLLSILLFILSYLSISCRNHTPIQNIPNDINSQFVYSKKSNQLFYSSNDSNLYHIYQLDLSKTHFKKKLIKIPLKEDVFVRDISYNGRFLSFVSDYNGNQKYDIYLYDLKNHKYISITSTIEIDDGNPQFSPTEDKLAYLSDGKLIIYDIQKHQALYKSDETFKSLLWTKNKIYLEKVNSDIVALDPKFYSFSKIWESPKESFVPKMFFFKDDSLCFISDHDGFSQIFILNTIKSKTNNPIQLNYDLYEPQLDHNGSLHFIANMDGSLKKFKLNKNNQIIPDINFEDGVLYQYYIDKNREIYLSASIDSPKSIYLKFNSKLKKLPINDHKIKASNYQRFITKDGMSHFIFTPKDTMKIKDYVVWLHGGPNEQVSPRYNPIINSLNEKGYGVICINYKGSTGIGNSYEMRDNNGTKTYINQIKNIKKNLNYISKMLNHKAKLKFISVSYGSILAHGYTAIYPNEVSKIVDISGLTDTKINSLINDVPSTLKILFISGDNDFALNQYKLDLIEKYDDAKTEQLIIEKEGHYIRRKNSLIKLINRTINFLD</sequence>